<dbReference type="GO" id="GO:0008233">
    <property type="term" value="F:peptidase activity"/>
    <property type="evidence" value="ECO:0007669"/>
    <property type="project" value="InterPro"/>
</dbReference>
<dbReference type="KEGG" id="ypy:YPK_2004"/>
<evidence type="ECO:0000256" key="1">
    <source>
        <dbReference type="ARBA" id="ARBA00004651"/>
    </source>
</evidence>
<dbReference type="CDD" id="cd18588">
    <property type="entry name" value="ABC_6TM_CyaB_HlyB_like"/>
    <property type="match status" value="1"/>
</dbReference>
<feature type="domain" description="ABC transmembrane type-1" evidence="13">
    <location>
        <begin position="151"/>
        <end position="430"/>
    </location>
</feature>
<dbReference type="GO" id="GO:0140359">
    <property type="term" value="F:ABC-type transporter activity"/>
    <property type="evidence" value="ECO:0007669"/>
    <property type="project" value="InterPro"/>
</dbReference>
<keyword evidence="7" id="KW-0547">Nucleotide-binding</keyword>
<evidence type="ECO:0000313" key="15">
    <source>
        <dbReference type="EMBL" id="ACA68291.1"/>
    </source>
</evidence>
<protein>
    <recommendedName>
        <fullName evidence="3">Alpha-hemolysin translocation ATP-binding protein HlyB</fullName>
    </recommendedName>
</protein>
<feature type="transmembrane region" description="Helical" evidence="11">
    <location>
        <begin position="286"/>
        <end position="304"/>
    </location>
</feature>
<comment type="subcellular location">
    <subcellularLocation>
        <location evidence="1">Cell membrane</location>
        <topology evidence="1">Multi-pass membrane protein</topology>
    </subcellularLocation>
</comment>
<dbReference type="CDD" id="cd02259">
    <property type="entry name" value="Peptidase_C39_like"/>
    <property type="match status" value="1"/>
</dbReference>
<dbReference type="Pfam" id="PF00005">
    <property type="entry name" value="ABC_tran"/>
    <property type="match status" value="1"/>
</dbReference>
<feature type="domain" description="ABC transporter" evidence="12">
    <location>
        <begin position="463"/>
        <end position="698"/>
    </location>
</feature>
<feature type="domain" description="Peptidase C39" evidence="14">
    <location>
        <begin position="1"/>
        <end position="127"/>
    </location>
</feature>
<proteinExistence type="inferred from homology"/>
<keyword evidence="5" id="KW-1003">Cell membrane</keyword>
<feature type="transmembrane region" description="Helical" evidence="11">
    <location>
        <begin position="151"/>
        <end position="172"/>
    </location>
</feature>
<dbReference type="InterPro" id="IPR003439">
    <property type="entry name" value="ABC_transporter-like_ATP-bd"/>
</dbReference>
<evidence type="ECO:0000256" key="9">
    <source>
        <dbReference type="ARBA" id="ARBA00022989"/>
    </source>
</evidence>
<dbReference type="PANTHER" id="PTHR24221:SF647">
    <property type="entry name" value="BLL6336 PROTEIN"/>
    <property type="match status" value="1"/>
</dbReference>
<keyword evidence="4" id="KW-0813">Transport</keyword>
<dbReference type="GO" id="GO:0005524">
    <property type="term" value="F:ATP binding"/>
    <property type="evidence" value="ECO:0007669"/>
    <property type="project" value="UniProtKB-KW"/>
</dbReference>
<dbReference type="SUPFAM" id="SSF52540">
    <property type="entry name" value="P-loop containing nucleoside triphosphate hydrolases"/>
    <property type="match status" value="1"/>
</dbReference>
<dbReference type="InterPro" id="IPR036640">
    <property type="entry name" value="ABC1_TM_sf"/>
</dbReference>
<dbReference type="PROSITE" id="PS50929">
    <property type="entry name" value="ABC_TM1F"/>
    <property type="match status" value="1"/>
</dbReference>
<dbReference type="InterPro" id="IPR003593">
    <property type="entry name" value="AAA+_ATPase"/>
</dbReference>
<evidence type="ECO:0000259" key="12">
    <source>
        <dbReference type="PROSITE" id="PS50893"/>
    </source>
</evidence>
<dbReference type="Gene3D" id="3.90.70.10">
    <property type="entry name" value="Cysteine proteinases"/>
    <property type="match status" value="1"/>
</dbReference>
<evidence type="ECO:0000256" key="7">
    <source>
        <dbReference type="ARBA" id="ARBA00022741"/>
    </source>
</evidence>
<evidence type="ECO:0000256" key="5">
    <source>
        <dbReference type="ARBA" id="ARBA00022475"/>
    </source>
</evidence>
<dbReference type="PATRIC" id="fig|502800.11.peg.2680"/>
<dbReference type="Gene3D" id="3.40.50.300">
    <property type="entry name" value="P-loop containing nucleotide triphosphate hydrolases"/>
    <property type="match status" value="1"/>
</dbReference>
<dbReference type="Gene3D" id="1.20.1560.10">
    <property type="entry name" value="ABC transporter type 1, transmembrane domain"/>
    <property type="match status" value="1"/>
</dbReference>
<dbReference type="GO" id="GO:0030256">
    <property type="term" value="C:type I protein secretion system complex"/>
    <property type="evidence" value="ECO:0007669"/>
    <property type="project" value="InterPro"/>
</dbReference>
<keyword evidence="9 11" id="KW-1133">Transmembrane helix</keyword>
<dbReference type="PROSITE" id="PS00211">
    <property type="entry name" value="ABC_TRANSPORTER_1"/>
    <property type="match status" value="1"/>
</dbReference>
<evidence type="ECO:0000256" key="8">
    <source>
        <dbReference type="ARBA" id="ARBA00022840"/>
    </source>
</evidence>
<evidence type="ECO:0000256" key="10">
    <source>
        <dbReference type="ARBA" id="ARBA00023136"/>
    </source>
</evidence>
<dbReference type="SUPFAM" id="SSF90123">
    <property type="entry name" value="ABC transporter transmembrane region"/>
    <property type="match status" value="1"/>
</dbReference>
<dbReference type="EMBL" id="CP000950">
    <property type="protein sequence ID" value="ACA68291.1"/>
    <property type="molecule type" value="Genomic_DNA"/>
</dbReference>
<feature type="transmembrane region" description="Helical" evidence="11">
    <location>
        <begin position="178"/>
        <end position="201"/>
    </location>
</feature>
<dbReference type="InterPro" id="IPR010132">
    <property type="entry name" value="ATPase_T1SS_HlyB"/>
</dbReference>
<dbReference type="GO" id="GO:0005886">
    <property type="term" value="C:plasma membrane"/>
    <property type="evidence" value="ECO:0007669"/>
    <property type="project" value="UniProtKB-SubCell"/>
</dbReference>
<dbReference type="PROSITE" id="PS50990">
    <property type="entry name" value="PEPTIDASE_C39"/>
    <property type="match status" value="1"/>
</dbReference>
<dbReference type="InterPro" id="IPR027417">
    <property type="entry name" value="P-loop_NTPase"/>
</dbReference>
<dbReference type="GO" id="GO:0016887">
    <property type="term" value="F:ATP hydrolysis activity"/>
    <property type="evidence" value="ECO:0007669"/>
    <property type="project" value="InterPro"/>
</dbReference>
<gene>
    <name evidence="15" type="ordered locus">YPK_2004</name>
</gene>
<name>A0A0H3B4M4_YERPY</name>
<evidence type="ECO:0000256" key="6">
    <source>
        <dbReference type="ARBA" id="ARBA00022692"/>
    </source>
</evidence>
<dbReference type="SMART" id="SM00382">
    <property type="entry name" value="AAA"/>
    <property type="match status" value="1"/>
</dbReference>
<dbReference type="PROSITE" id="PS50893">
    <property type="entry name" value="ABC_TRANSPORTER_2"/>
    <property type="match status" value="1"/>
</dbReference>
<dbReference type="InterPro" id="IPR011527">
    <property type="entry name" value="ABC1_TM_dom"/>
</dbReference>
<keyword evidence="6 11" id="KW-0812">Transmembrane</keyword>
<sequence length="715" mass="80059">MENHVHSALICASRLIRLAGLNPMDIETFSQKVAIDTSVKTTLASLQRYIVQFSQTASVRFKIRKQALEKIRQEQLPLAFRDRQGNFILLARMNEQQVLLQYADDKKPQMLSYQSLADMWGGMILCCSHSRFDIRWFIPPLRRHRKPLMQVLLLSLLLQFLALISPLFFQVIMDKVLVHHALTTLEVLIFILVIVGVYEVILKGLREYIFTHTTTRVDILLGGKLFQHLIRLPLSYFKQRHVGNIVARVRELDNIRDFITGSALTLCVDVVFTLVLFIVMWCISPLLTLIILSTLPFYLLLAVMTTRPLQKKVEALCGFAAQNGAFLTETVSGVETVKSLALEPRMRQRWESQTRDFAQANFQVQNLQNLSSQAAQLLQKVAGALVIVIGAYHVMSVQLSIGQLIAFNMLALQALMPMSKLVDLWQQSIRAQVGLKLISDILSLPVEPEADPAAPHPAISGNILLKNVAFRYRPDLDPVLHDLNLSICAGENIGLVGPSGSGKSTVARLLQRLYNTEQGVITIDGYPINHLSPEYLRRQVGVVMQESYLFNRTVRENIAHSRPTATLTEVVNAASLAGANAFILALPLGYDTVLSEGGSSLSGGQRQRIAIARTLLANPRILIFDEATSALDDESQSEIQKNMARIIANRTVITIAHRLSTVRHCHRIAVITQGRVTELASHDELLQLNGSYARLWQQQVHFNQNKSTLTKTSPL</sequence>
<evidence type="ECO:0000259" key="13">
    <source>
        <dbReference type="PROSITE" id="PS50929"/>
    </source>
</evidence>
<evidence type="ECO:0000256" key="2">
    <source>
        <dbReference type="ARBA" id="ARBA00006025"/>
    </source>
</evidence>
<dbReference type="Pfam" id="PF00664">
    <property type="entry name" value="ABC_membrane"/>
    <property type="match status" value="1"/>
</dbReference>
<dbReference type="GO" id="GO:0006508">
    <property type="term" value="P:proteolysis"/>
    <property type="evidence" value="ECO:0007669"/>
    <property type="project" value="InterPro"/>
</dbReference>
<dbReference type="FunFam" id="3.40.50.300:FF:000299">
    <property type="entry name" value="ABC transporter ATP-binding protein/permease"/>
    <property type="match status" value="1"/>
</dbReference>
<evidence type="ECO:0000256" key="11">
    <source>
        <dbReference type="SAM" id="Phobius"/>
    </source>
</evidence>
<dbReference type="AlphaFoldDB" id="A0A0H3B4M4"/>
<dbReference type="NCBIfam" id="TIGR01846">
    <property type="entry name" value="type_I_sec_HlyB"/>
    <property type="match status" value="1"/>
</dbReference>
<dbReference type="InterPro" id="IPR017871">
    <property type="entry name" value="ABC_transporter-like_CS"/>
</dbReference>
<evidence type="ECO:0000259" key="14">
    <source>
        <dbReference type="PROSITE" id="PS50990"/>
    </source>
</evidence>
<organism evidence="15">
    <name type="scientific">Yersinia pseudotuberculosis serotype O:3 (strain YPIII)</name>
    <dbReference type="NCBI Taxonomy" id="502800"/>
    <lineage>
        <taxon>Bacteria</taxon>
        <taxon>Pseudomonadati</taxon>
        <taxon>Pseudomonadota</taxon>
        <taxon>Gammaproteobacteria</taxon>
        <taxon>Enterobacterales</taxon>
        <taxon>Yersiniaceae</taxon>
        <taxon>Yersinia</taxon>
    </lineage>
</organism>
<comment type="similarity">
    <text evidence="2">Belongs to the ABC transporter superfamily. Protein-1 exporter (TC 3.A.1.109) family.</text>
</comment>
<evidence type="ECO:0000256" key="4">
    <source>
        <dbReference type="ARBA" id="ARBA00022448"/>
    </source>
</evidence>
<keyword evidence="10 11" id="KW-0472">Membrane</keyword>
<evidence type="ECO:0000256" key="3">
    <source>
        <dbReference type="ARBA" id="ARBA00015531"/>
    </source>
</evidence>
<dbReference type="InterPro" id="IPR005074">
    <property type="entry name" value="Peptidase_C39"/>
</dbReference>
<reference evidence="15" key="1">
    <citation type="submission" date="2008-02" db="EMBL/GenBank/DDBJ databases">
        <title>Complete sequence of Yersinia pseudotuberculosis YPIII.</title>
        <authorList>
            <consortium name="US DOE Joint Genome Institute"/>
            <person name="Challacombe J.F."/>
            <person name="Bruce D."/>
            <person name="Detter J.C."/>
            <person name="Green L."/>
            <person name="Land M."/>
            <person name="Munk C."/>
            <person name="Lindler L.E."/>
            <person name="Nikolich M.P."/>
            <person name="Brettin T."/>
        </authorList>
    </citation>
    <scope>NUCLEOTIDE SEQUENCE</scope>
    <source>
        <strain evidence="15">YPIII</strain>
    </source>
</reference>
<dbReference type="RefSeq" id="WP_012304074.1">
    <property type="nucleotide sequence ID" value="NZ_CP009792.1"/>
</dbReference>
<dbReference type="GO" id="GO:0030253">
    <property type="term" value="P:protein secretion by the type I secretion system"/>
    <property type="evidence" value="ECO:0007669"/>
    <property type="project" value="InterPro"/>
</dbReference>
<accession>A0A0H3B4M4</accession>
<dbReference type="InterPro" id="IPR039421">
    <property type="entry name" value="Type_1_exporter"/>
</dbReference>
<dbReference type="PANTHER" id="PTHR24221">
    <property type="entry name" value="ATP-BINDING CASSETTE SUB-FAMILY B"/>
    <property type="match status" value="1"/>
</dbReference>
<feature type="transmembrane region" description="Helical" evidence="11">
    <location>
        <begin position="258"/>
        <end position="280"/>
    </location>
</feature>
<dbReference type="GO" id="GO:0034040">
    <property type="term" value="F:ATPase-coupled lipid transmembrane transporter activity"/>
    <property type="evidence" value="ECO:0007669"/>
    <property type="project" value="TreeGrafter"/>
</dbReference>
<keyword evidence="8" id="KW-0067">ATP-binding</keyword>